<keyword evidence="2" id="KW-1185">Reference proteome</keyword>
<dbReference type="AlphaFoldDB" id="A0AAD3SC48"/>
<accession>A0AAD3SC48</accession>
<organism evidence="1 2">
    <name type="scientific">Nepenthes gracilis</name>
    <name type="common">Slender pitcher plant</name>
    <dbReference type="NCBI Taxonomy" id="150966"/>
    <lineage>
        <taxon>Eukaryota</taxon>
        <taxon>Viridiplantae</taxon>
        <taxon>Streptophyta</taxon>
        <taxon>Embryophyta</taxon>
        <taxon>Tracheophyta</taxon>
        <taxon>Spermatophyta</taxon>
        <taxon>Magnoliopsida</taxon>
        <taxon>eudicotyledons</taxon>
        <taxon>Gunneridae</taxon>
        <taxon>Pentapetalae</taxon>
        <taxon>Caryophyllales</taxon>
        <taxon>Nepenthaceae</taxon>
        <taxon>Nepenthes</taxon>
    </lineage>
</organism>
<dbReference type="Proteomes" id="UP001279734">
    <property type="component" value="Unassembled WGS sequence"/>
</dbReference>
<gene>
    <name evidence="1" type="ORF">Nepgr_009839</name>
</gene>
<name>A0AAD3SC48_NEPGR</name>
<evidence type="ECO:0000313" key="2">
    <source>
        <dbReference type="Proteomes" id="UP001279734"/>
    </source>
</evidence>
<comment type="caution">
    <text evidence="1">The sequence shown here is derived from an EMBL/GenBank/DDBJ whole genome shotgun (WGS) entry which is preliminary data.</text>
</comment>
<evidence type="ECO:0000313" key="1">
    <source>
        <dbReference type="EMBL" id="GMH07999.1"/>
    </source>
</evidence>
<protein>
    <submittedName>
        <fullName evidence="1">Uncharacterized protein</fullName>
    </submittedName>
</protein>
<proteinExistence type="predicted"/>
<reference evidence="1" key="1">
    <citation type="submission" date="2023-05" db="EMBL/GenBank/DDBJ databases">
        <title>Nepenthes gracilis genome sequencing.</title>
        <authorList>
            <person name="Fukushima K."/>
        </authorList>
    </citation>
    <scope>NUCLEOTIDE SEQUENCE</scope>
    <source>
        <strain evidence="1">SING2019-196</strain>
    </source>
</reference>
<dbReference type="EMBL" id="BSYO01000007">
    <property type="protein sequence ID" value="GMH07999.1"/>
    <property type="molecule type" value="Genomic_DNA"/>
</dbReference>
<sequence length="186" mass="21364">MTVISILIDLSSKRFRNRSKLLLLQVHHQGCSKIPLINRESIICRINQETDSAPCNNRTAADPLMNHRSSHHHLLQRVMLILNMKACNLKPLDEGLLASLARISLWRTGEKIMVVPVELNLVLSIMYNLGRVVLVWNHLINLHRTTMVLIVSRKYDAAMCELNYWGIQLNFNVVQLLPEMQLLPIC</sequence>